<dbReference type="EMBL" id="BMZE01000001">
    <property type="protein sequence ID" value="GHA18784.1"/>
    <property type="molecule type" value="Genomic_DNA"/>
</dbReference>
<protein>
    <recommendedName>
        <fullName evidence="3">Curlin associated repeat-containing protein</fullName>
    </recommendedName>
</protein>
<reference evidence="1" key="2">
    <citation type="submission" date="2020-09" db="EMBL/GenBank/DDBJ databases">
        <authorList>
            <person name="Sun Q."/>
            <person name="Kim S."/>
        </authorList>
    </citation>
    <scope>NUCLEOTIDE SEQUENCE</scope>
    <source>
        <strain evidence="1">KCTC 32437</strain>
    </source>
</reference>
<name>A0A918S188_9HYPH</name>
<gene>
    <name evidence="1" type="ORF">GCM10007989_12630</name>
</gene>
<reference evidence="1" key="1">
    <citation type="journal article" date="2014" name="Int. J. Syst. Evol. Microbiol.">
        <title>Complete genome sequence of Corynebacterium casei LMG S-19264T (=DSM 44701T), isolated from a smear-ripened cheese.</title>
        <authorList>
            <consortium name="US DOE Joint Genome Institute (JGI-PGF)"/>
            <person name="Walter F."/>
            <person name="Albersmeier A."/>
            <person name="Kalinowski J."/>
            <person name="Ruckert C."/>
        </authorList>
    </citation>
    <scope>NUCLEOTIDE SEQUENCE</scope>
    <source>
        <strain evidence="1">KCTC 32437</strain>
    </source>
</reference>
<keyword evidence="2" id="KW-1185">Reference proteome</keyword>
<evidence type="ECO:0008006" key="3">
    <source>
        <dbReference type="Google" id="ProtNLM"/>
    </source>
</evidence>
<sequence>MGVDMQKPAIAAAITTALMAAGTTSAVSESNTLSIVQGEPGSPGTGNSIFVDQSSAAHSEVGGLSILVPGAWRDNWLAIAPYTEAALQLGSNNNADIQVSGTGGNVVLYQNNPGTSLGNTATISLDALHAAGIVGQYGSGNIADVAVSGTSSVGSALQNGDGNRTSVTVDGWLSSGTVIQNGDGNDMALSVQGDGTVAKYVQNGNNLAPATAMDLGPGIHVGNGGVSVVSNGATVHITQTRF</sequence>
<comment type="caution">
    <text evidence="1">The sequence shown here is derived from an EMBL/GenBank/DDBJ whole genome shotgun (WGS) entry which is preliminary data.</text>
</comment>
<dbReference type="Proteomes" id="UP000646579">
    <property type="component" value="Unassembled WGS sequence"/>
</dbReference>
<organism evidence="1 2">
    <name type="scientific">Devosia pacifica</name>
    <dbReference type="NCBI Taxonomy" id="1335967"/>
    <lineage>
        <taxon>Bacteria</taxon>
        <taxon>Pseudomonadati</taxon>
        <taxon>Pseudomonadota</taxon>
        <taxon>Alphaproteobacteria</taxon>
        <taxon>Hyphomicrobiales</taxon>
        <taxon>Devosiaceae</taxon>
        <taxon>Devosia</taxon>
    </lineage>
</organism>
<proteinExistence type="predicted"/>
<evidence type="ECO:0000313" key="1">
    <source>
        <dbReference type="EMBL" id="GHA18784.1"/>
    </source>
</evidence>
<accession>A0A918S188</accession>
<dbReference type="AlphaFoldDB" id="A0A918S188"/>
<evidence type="ECO:0000313" key="2">
    <source>
        <dbReference type="Proteomes" id="UP000646579"/>
    </source>
</evidence>